<comment type="caution">
    <text evidence="9">The sequence shown here is derived from an EMBL/GenBank/DDBJ whole genome shotgun (WGS) entry which is preliminary data.</text>
</comment>
<protein>
    <recommendedName>
        <fullName evidence="1">RNA helicase</fullName>
        <ecNumber evidence="1">3.6.4.13</ecNumber>
    </recommendedName>
</protein>
<evidence type="ECO:0000256" key="3">
    <source>
        <dbReference type="ARBA" id="ARBA00022741"/>
    </source>
</evidence>
<dbReference type="Proteomes" id="UP001066276">
    <property type="component" value="Chromosome 12"/>
</dbReference>
<dbReference type="EC" id="3.6.4.13" evidence="1"/>
<proteinExistence type="predicted"/>
<evidence type="ECO:0000256" key="1">
    <source>
        <dbReference type="ARBA" id="ARBA00012552"/>
    </source>
</evidence>
<name>A0AAV7KVC1_PLEWA</name>
<dbReference type="Gene3D" id="2.30.30.140">
    <property type="match status" value="1"/>
</dbReference>
<evidence type="ECO:0000256" key="7">
    <source>
        <dbReference type="ARBA" id="ARBA00047984"/>
    </source>
</evidence>
<dbReference type="PANTHER" id="PTHR22655:SF2">
    <property type="entry name" value="ATP-DEPENDENT RNA HELICASE TDRD12-RELATED"/>
    <property type="match status" value="1"/>
</dbReference>
<organism evidence="9 10">
    <name type="scientific">Pleurodeles waltl</name>
    <name type="common">Iberian ribbed newt</name>
    <dbReference type="NCBI Taxonomy" id="8319"/>
    <lineage>
        <taxon>Eukaryota</taxon>
        <taxon>Metazoa</taxon>
        <taxon>Chordata</taxon>
        <taxon>Craniata</taxon>
        <taxon>Vertebrata</taxon>
        <taxon>Euteleostomi</taxon>
        <taxon>Amphibia</taxon>
        <taxon>Batrachia</taxon>
        <taxon>Caudata</taxon>
        <taxon>Salamandroidea</taxon>
        <taxon>Salamandridae</taxon>
        <taxon>Pleurodelinae</taxon>
        <taxon>Pleurodeles</taxon>
    </lineage>
</organism>
<dbReference type="PROSITE" id="PS50304">
    <property type="entry name" value="TUDOR"/>
    <property type="match status" value="1"/>
</dbReference>
<evidence type="ECO:0000313" key="9">
    <source>
        <dbReference type="EMBL" id="KAJ1082853.1"/>
    </source>
</evidence>
<dbReference type="Pfam" id="PF00567">
    <property type="entry name" value="TUDOR"/>
    <property type="match status" value="1"/>
</dbReference>
<keyword evidence="2" id="KW-0677">Repeat</keyword>
<feature type="domain" description="Tudor" evidence="8">
    <location>
        <begin position="94"/>
        <end position="145"/>
    </location>
</feature>
<keyword evidence="3" id="KW-0547">Nucleotide-binding</keyword>
<dbReference type="AlphaFoldDB" id="A0AAV7KVC1"/>
<evidence type="ECO:0000256" key="6">
    <source>
        <dbReference type="ARBA" id="ARBA00022840"/>
    </source>
</evidence>
<comment type="catalytic activity">
    <reaction evidence="7">
        <text>ATP + H2O = ADP + phosphate + H(+)</text>
        <dbReference type="Rhea" id="RHEA:13065"/>
        <dbReference type="ChEBI" id="CHEBI:15377"/>
        <dbReference type="ChEBI" id="CHEBI:15378"/>
        <dbReference type="ChEBI" id="CHEBI:30616"/>
        <dbReference type="ChEBI" id="CHEBI:43474"/>
        <dbReference type="ChEBI" id="CHEBI:456216"/>
        <dbReference type="EC" id="3.6.4.13"/>
    </reaction>
</comment>
<evidence type="ECO:0000256" key="2">
    <source>
        <dbReference type="ARBA" id="ARBA00022737"/>
    </source>
</evidence>
<evidence type="ECO:0000313" key="10">
    <source>
        <dbReference type="Proteomes" id="UP001066276"/>
    </source>
</evidence>
<dbReference type="EMBL" id="JANPWB010000016">
    <property type="protein sequence ID" value="KAJ1082853.1"/>
    <property type="molecule type" value="Genomic_DNA"/>
</dbReference>
<gene>
    <name evidence="9" type="ORF">NDU88_003018</name>
</gene>
<dbReference type="GO" id="GO:0003724">
    <property type="term" value="F:RNA helicase activity"/>
    <property type="evidence" value="ECO:0007669"/>
    <property type="project" value="UniProtKB-EC"/>
</dbReference>
<keyword evidence="6" id="KW-0067">ATP-binding</keyword>
<dbReference type="GO" id="GO:0042078">
    <property type="term" value="P:germ-line stem cell division"/>
    <property type="evidence" value="ECO:0007669"/>
    <property type="project" value="TreeGrafter"/>
</dbReference>
<reference evidence="9" key="1">
    <citation type="journal article" date="2022" name="bioRxiv">
        <title>Sequencing and chromosome-scale assembly of the giantPleurodeles waltlgenome.</title>
        <authorList>
            <person name="Brown T."/>
            <person name="Elewa A."/>
            <person name="Iarovenko S."/>
            <person name="Subramanian E."/>
            <person name="Araus A.J."/>
            <person name="Petzold A."/>
            <person name="Susuki M."/>
            <person name="Suzuki K.-i.T."/>
            <person name="Hayashi T."/>
            <person name="Toyoda A."/>
            <person name="Oliveira C."/>
            <person name="Osipova E."/>
            <person name="Leigh N.D."/>
            <person name="Simon A."/>
            <person name="Yun M.H."/>
        </authorList>
    </citation>
    <scope>NUCLEOTIDE SEQUENCE</scope>
    <source>
        <strain evidence="9">20211129_DDA</strain>
        <tissue evidence="9">Liver</tissue>
    </source>
</reference>
<keyword evidence="4" id="KW-0378">Hydrolase</keyword>
<dbReference type="GO" id="GO:0005524">
    <property type="term" value="F:ATP binding"/>
    <property type="evidence" value="ECO:0007669"/>
    <property type="project" value="UniProtKB-KW"/>
</dbReference>
<evidence type="ECO:0000256" key="5">
    <source>
        <dbReference type="ARBA" id="ARBA00022806"/>
    </source>
</evidence>
<accession>A0AAV7KVC1</accession>
<dbReference type="SUPFAM" id="SSF63748">
    <property type="entry name" value="Tudor/PWWP/MBT"/>
    <property type="match status" value="1"/>
</dbReference>
<keyword evidence="10" id="KW-1185">Reference proteome</keyword>
<evidence type="ECO:0000256" key="4">
    <source>
        <dbReference type="ARBA" id="ARBA00022801"/>
    </source>
</evidence>
<dbReference type="InterPro" id="IPR002999">
    <property type="entry name" value="Tudor"/>
</dbReference>
<keyword evidence="5" id="KW-0347">Helicase</keyword>
<dbReference type="PANTHER" id="PTHR22655">
    <property type="entry name" value="ATP-DEPENDENT RNA HELICASE TDRD12-RELATED"/>
    <property type="match status" value="1"/>
</dbReference>
<evidence type="ECO:0000259" key="8">
    <source>
        <dbReference type="PROSITE" id="PS50304"/>
    </source>
</evidence>
<sequence length="145" mass="16252">MVTKSGIVASTVFQLRVRGVLGLETTVPASDVSSLNMSEIEVVKIENPGCFWGIIRKGFGAIPEDAEAYERLYMELNQLYSVTYRDIEEIKPSALEKGQVCAVFSDELKCWCRAIIESFMSSGDDFLAECFLVDYAKYVPVKTKR</sequence>
<dbReference type="GO" id="GO:0016787">
    <property type="term" value="F:hydrolase activity"/>
    <property type="evidence" value="ECO:0007669"/>
    <property type="project" value="UniProtKB-KW"/>
</dbReference>